<protein>
    <recommendedName>
        <fullName evidence="4">palmitoyl-protein hydrolase</fullName>
        <ecNumber evidence="4">3.1.2.22</ecNumber>
    </recommendedName>
    <alternativeName>
        <fullName evidence="12">Palmitoyl-protein hydrolase</fullName>
    </alternativeName>
</protein>
<dbReference type="STRING" id="1157962.A0A250WY67"/>
<evidence type="ECO:0000256" key="3">
    <source>
        <dbReference type="ARBA" id="ARBA00006499"/>
    </source>
</evidence>
<evidence type="ECO:0000256" key="1">
    <source>
        <dbReference type="ARBA" id="ARBA00004123"/>
    </source>
</evidence>
<keyword evidence="5" id="KW-0719">Serine esterase</keyword>
<dbReference type="PANTHER" id="PTHR10655">
    <property type="entry name" value="LYSOPHOSPHOLIPASE-RELATED"/>
    <property type="match status" value="1"/>
</dbReference>
<accession>A0A250WY67</accession>
<dbReference type="FunFam" id="3.40.50.1820:FF:000276">
    <property type="entry name" value="Acyl-protein thioesterase 1"/>
    <property type="match status" value="1"/>
</dbReference>
<evidence type="ECO:0000256" key="13">
    <source>
        <dbReference type="ARBA" id="ARBA00047337"/>
    </source>
</evidence>
<dbReference type="GO" id="GO:0005634">
    <property type="term" value="C:nucleus"/>
    <property type="evidence" value="ECO:0007669"/>
    <property type="project" value="UniProtKB-SubCell"/>
</dbReference>
<evidence type="ECO:0000256" key="5">
    <source>
        <dbReference type="ARBA" id="ARBA00022487"/>
    </source>
</evidence>
<keyword evidence="8" id="KW-0276">Fatty acid metabolism</keyword>
<keyword evidence="6" id="KW-0963">Cytoplasm</keyword>
<feature type="compositionally biased region" description="Polar residues" evidence="14">
    <location>
        <begin position="26"/>
        <end position="38"/>
    </location>
</feature>
<feature type="region of interest" description="Disordered" evidence="14">
    <location>
        <begin position="26"/>
        <end position="49"/>
    </location>
</feature>
<dbReference type="AlphaFoldDB" id="A0A250WY67"/>
<evidence type="ECO:0000256" key="14">
    <source>
        <dbReference type="SAM" id="MobiDB-lite"/>
    </source>
</evidence>
<keyword evidence="17" id="KW-1185">Reference proteome</keyword>
<evidence type="ECO:0000256" key="2">
    <source>
        <dbReference type="ARBA" id="ARBA00004496"/>
    </source>
</evidence>
<evidence type="ECO:0000256" key="9">
    <source>
        <dbReference type="ARBA" id="ARBA00023098"/>
    </source>
</evidence>
<dbReference type="Pfam" id="PF02230">
    <property type="entry name" value="Abhydrolase_2"/>
    <property type="match status" value="1"/>
</dbReference>
<feature type="domain" description="Phospholipase/carboxylesterase/thioesterase" evidence="15">
    <location>
        <begin position="42"/>
        <end position="252"/>
    </location>
</feature>
<dbReference type="GO" id="GO:0052689">
    <property type="term" value="F:carboxylic ester hydrolase activity"/>
    <property type="evidence" value="ECO:0007669"/>
    <property type="project" value="UniProtKB-KW"/>
</dbReference>
<sequence>MTIALLGKFGSRAQLIRNPRSNLTCASTAPSMSSSNLSYPKPLVSEPSSPHSGTVIMLHGLGDTGSGWSDIAADFQSQLKHVKFIFPTAPQRSISLNMGMKMTGWYDIASLEDINQKEDASGLRESQRYVEELISKEVAAGIPSNRVVVAGFSQGGAIALLMLRSHLKLAGVVGLSTYLPLRDQSPVVSEANLHTPVLMCHGDSDMVVRHEYGRQSFDQLQKLGVPADFKTYGGMGHSACPAELREFVEFLKRQLK</sequence>
<dbReference type="GO" id="GO:0005737">
    <property type="term" value="C:cytoplasm"/>
    <property type="evidence" value="ECO:0007669"/>
    <property type="project" value="UniProtKB-SubCell"/>
</dbReference>
<dbReference type="GO" id="GO:0008474">
    <property type="term" value="F:palmitoyl-(protein) hydrolase activity"/>
    <property type="evidence" value="ECO:0007669"/>
    <property type="project" value="UniProtKB-EC"/>
</dbReference>
<dbReference type="EC" id="3.1.2.22" evidence="4"/>
<dbReference type="Gene3D" id="3.40.50.1820">
    <property type="entry name" value="alpha/beta hydrolase"/>
    <property type="match status" value="1"/>
</dbReference>
<keyword evidence="9" id="KW-0443">Lipid metabolism</keyword>
<dbReference type="GO" id="GO:0006631">
    <property type="term" value="P:fatty acid metabolic process"/>
    <property type="evidence" value="ECO:0007669"/>
    <property type="project" value="UniProtKB-KW"/>
</dbReference>
<keyword evidence="7" id="KW-0378">Hydrolase</keyword>
<evidence type="ECO:0000256" key="10">
    <source>
        <dbReference type="ARBA" id="ARBA00023242"/>
    </source>
</evidence>
<dbReference type="InterPro" id="IPR050565">
    <property type="entry name" value="LYPA1-2/EST-like"/>
</dbReference>
<dbReference type="SUPFAM" id="SSF53474">
    <property type="entry name" value="alpha/beta-Hydrolases"/>
    <property type="match status" value="1"/>
</dbReference>
<evidence type="ECO:0000256" key="6">
    <source>
        <dbReference type="ARBA" id="ARBA00022490"/>
    </source>
</evidence>
<evidence type="ECO:0000256" key="8">
    <source>
        <dbReference type="ARBA" id="ARBA00022832"/>
    </source>
</evidence>
<comment type="function">
    <text evidence="11">Hydrolyzes fatty acids from S-acylated cysteine residues in proteins with a strong preference for palmitoylated G-alpha proteins over other acyl substrates. Mediates the deacylation of G-alpha proteins such as GPA1 in vivo, but has weak or no activity toward palmitoylated Ras proteins. Has weak lysophospholipase activity in vitro; however such activity may not exist in vivo.</text>
</comment>
<organism evidence="16 17">
    <name type="scientific">Chlamydomonas eustigma</name>
    <dbReference type="NCBI Taxonomy" id="1157962"/>
    <lineage>
        <taxon>Eukaryota</taxon>
        <taxon>Viridiplantae</taxon>
        <taxon>Chlorophyta</taxon>
        <taxon>core chlorophytes</taxon>
        <taxon>Chlorophyceae</taxon>
        <taxon>CS clade</taxon>
        <taxon>Chlamydomonadales</taxon>
        <taxon>Chlamydomonadaceae</taxon>
        <taxon>Chlamydomonas</taxon>
    </lineage>
</organism>
<evidence type="ECO:0000256" key="12">
    <source>
        <dbReference type="ARBA" id="ARBA00031195"/>
    </source>
</evidence>
<dbReference type="InterPro" id="IPR003140">
    <property type="entry name" value="PLipase/COase/thioEstase"/>
</dbReference>
<evidence type="ECO:0000313" key="16">
    <source>
        <dbReference type="EMBL" id="GAX75460.1"/>
    </source>
</evidence>
<dbReference type="PANTHER" id="PTHR10655:SF17">
    <property type="entry name" value="LYSOPHOSPHOLIPASE-LIKE PROTEIN 1"/>
    <property type="match status" value="1"/>
</dbReference>
<keyword evidence="10" id="KW-0539">Nucleus</keyword>
<comment type="caution">
    <text evidence="16">The sequence shown here is derived from an EMBL/GenBank/DDBJ whole genome shotgun (WGS) entry which is preliminary data.</text>
</comment>
<dbReference type="InterPro" id="IPR029058">
    <property type="entry name" value="AB_hydrolase_fold"/>
</dbReference>
<gene>
    <name evidence="16" type="ORF">CEUSTIGMA_g2903.t1</name>
</gene>
<evidence type="ECO:0000256" key="4">
    <source>
        <dbReference type="ARBA" id="ARBA00012423"/>
    </source>
</evidence>
<dbReference type="OrthoDB" id="2418081at2759"/>
<comment type="subcellular location">
    <subcellularLocation>
        <location evidence="2">Cytoplasm</location>
    </subcellularLocation>
    <subcellularLocation>
        <location evidence="1">Nucleus</location>
    </subcellularLocation>
</comment>
<dbReference type="EMBL" id="BEGY01000012">
    <property type="protein sequence ID" value="GAX75460.1"/>
    <property type="molecule type" value="Genomic_DNA"/>
</dbReference>
<proteinExistence type="inferred from homology"/>
<dbReference type="Proteomes" id="UP000232323">
    <property type="component" value="Unassembled WGS sequence"/>
</dbReference>
<comment type="catalytic activity">
    <reaction evidence="13">
        <text>S-hexadecanoyl-L-cysteinyl-[protein] + H2O = L-cysteinyl-[protein] + hexadecanoate + H(+)</text>
        <dbReference type="Rhea" id="RHEA:19233"/>
        <dbReference type="Rhea" id="RHEA-COMP:10131"/>
        <dbReference type="Rhea" id="RHEA-COMP:11032"/>
        <dbReference type="ChEBI" id="CHEBI:7896"/>
        <dbReference type="ChEBI" id="CHEBI:15377"/>
        <dbReference type="ChEBI" id="CHEBI:15378"/>
        <dbReference type="ChEBI" id="CHEBI:29950"/>
        <dbReference type="ChEBI" id="CHEBI:74151"/>
        <dbReference type="EC" id="3.1.2.22"/>
    </reaction>
</comment>
<evidence type="ECO:0000256" key="11">
    <source>
        <dbReference type="ARBA" id="ARBA00029392"/>
    </source>
</evidence>
<comment type="similarity">
    <text evidence="3">Belongs to the AB hydrolase superfamily. AB hydrolase 2 family.</text>
</comment>
<reference evidence="16 17" key="1">
    <citation type="submission" date="2017-08" db="EMBL/GenBank/DDBJ databases">
        <title>Acidophilic green algal genome provides insights into adaptation to an acidic environment.</title>
        <authorList>
            <person name="Hirooka S."/>
            <person name="Hirose Y."/>
            <person name="Kanesaki Y."/>
            <person name="Higuchi S."/>
            <person name="Fujiwara T."/>
            <person name="Onuma R."/>
            <person name="Era A."/>
            <person name="Ohbayashi R."/>
            <person name="Uzuka A."/>
            <person name="Nozaki H."/>
            <person name="Yoshikawa H."/>
            <person name="Miyagishima S.Y."/>
        </authorList>
    </citation>
    <scope>NUCLEOTIDE SEQUENCE [LARGE SCALE GENOMIC DNA]</scope>
    <source>
        <strain evidence="16 17">NIES-2499</strain>
    </source>
</reference>
<evidence type="ECO:0000259" key="15">
    <source>
        <dbReference type="Pfam" id="PF02230"/>
    </source>
</evidence>
<evidence type="ECO:0000256" key="7">
    <source>
        <dbReference type="ARBA" id="ARBA00022801"/>
    </source>
</evidence>
<evidence type="ECO:0000313" key="17">
    <source>
        <dbReference type="Proteomes" id="UP000232323"/>
    </source>
</evidence>
<name>A0A250WY67_9CHLO</name>